<name>A0AAD7S1S7_9TELE</name>
<proteinExistence type="predicted"/>
<accession>A0AAD7S1S7</accession>
<dbReference type="EMBL" id="JAINUG010000129">
    <property type="protein sequence ID" value="KAJ8394192.1"/>
    <property type="molecule type" value="Genomic_DNA"/>
</dbReference>
<organism evidence="1 2">
    <name type="scientific">Aldrovandia affinis</name>
    <dbReference type="NCBI Taxonomy" id="143900"/>
    <lineage>
        <taxon>Eukaryota</taxon>
        <taxon>Metazoa</taxon>
        <taxon>Chordata</taxon>
        <taxon>Craniata</taxon>
        <taxon>Vertebrata</taxon>
        <taxon>Euteleostomi</taxon>
        <taxon>Actinopterygii</taxon>
        <taxon>Neopterygii</taxon>
        <taxon>Teleostei</taxon>
        <taxon>Notacanthiformes</taxon>
        <taxon>Halosauridae</taxon>
        <taxon>Aldrovandia</taxon>
    </lineage>
</organism>
<gene>
    <name evidence="1" type="ORF">AAFF_G00049970</name>
</gene>
<keyword evidence="2" id="KW-1185">Reference proteome</keyword>
<comment type="caution">
    <text evidence="1">The sequence shown here is derived from an EMBL/GenBank/DDBJ whole genome shotgun (WGS) entry which is preliminary data.</text>
</comment>
<dbReference type="Proteomes" id="UP001221898">
    <property type="component" value="Unassembled WGS sequence"/>
</dbReference>
<reference evidence="1" key="1">
    <citation type="journal article" date="2023" name="Science">
        <title>Genome structures resolve the early diversification of teleost fishes.</title>
        <authorList>
            <person name="Parey E."/>
            <person name="Louis A."/>
            <person name="Montfort J."/>
            <person name="Bouchez O."/>
            <person name="Roques C."/>
            <person name="Iampietro C."/>
            <person name="Lluch J."/>
            <person name="Castinel A."/>
            <person name="Donnadieu C."/>
            <person name="Desvignes T."/>
            <person name="Floi Bucao C."/>
            <person name="Jouanno E."/>
            <person name="Wen M."/>
            <person name="Mejri S."/>
            <person name="Dirks R."/>
            <person name="Jansen H."/>
            <person name="Henkel C."/>
            <person name="Chen W.J."/>
            <person name="Zahm M."/>
            <person name="Cabau C."/>
            <person name="Klopp C."/>
            <person name="Thompson A.W."/>
            <person name="Robinson-Rechavi M."/>
            <person name="Braasch I."/>
            <person name="Lecointre G."/>
            <person name="Bobe J."/>
            <person name="Postlethwait J.H."/>
            <person name="Berthelot C."/>
            <person name="Roest Crollius H."/>
            <person name="Guiguen Y."/>
        </authorList>
    </citation>
    <scope>NUCLEOTIDE SEQUENCE</scope>
    <source>
        <strain evidence="1">NC1722</strain>
    </source>
</reference>
<evidence type="ECO:0000313" key="1">
    <source>
        <dbReference type="EMBL" id="KAJ8394192.1"/>
    </source>
</evidence>
<evidence type="ECO:0000313" key="2">
    <source>
        <dbReference type="Proteomes" id="UP001221898"/>
    </source>
</evidence>
<sequence>MFATEAAGVAAQELCVTRDTNLQPHKPSVPTATPHSLPSSTAALLKKQRRSAGQVHIHLTSPSFCTASNTFSPLLWPNRVLKGPFTERGNYQEQRQQEGKVEIAGLRRAAREDGLRRVEACLGLTAMAA</sequence>
<dbReference type="AlphaFoldDB" id="A0AAD7S1S7"/>
<protein>
    <submittedName>
        <fullName evidence="1">Uncharacterized protein</fullName>
    </submittedName>
</protein>